<evidence type="ECO:0000256" key="10">
    <source>
        <dbReference type="ARBA" id="ARBA00023014"/>
    </source>
</evidence>
<evidence type="ECO:0000256" key="8">
    <source>
        <dbReference type="ARBA" id="ARBA00022801"/>
    </source>
</evidence>
<dbReference type="CDD" id="cd10030">
    <property type="entry name" value="UDG-F4_TTUDGA_SPO1dp_like"/>
    <property type="match status" value="1"/>
</dbReference>
<dbReference type="GO" id="GO:0051539">
    <property type="term" value="F:4 iron, 4 sulfur cluster binding"/>
    <property type="evidence" value="ECO:0007669"/>
    <property type="project" value="UniProtKB-KW"/>
</dbReference>
<protein>
    <recommendedName>
        <fullName evidence="4">Type-4 uracil-DNA glycosylase</fullName>
        <ecNumber evidence="3">3.2.2.27</ecNumber>
    </recommendedName>
</protein>
<evidence type="ECO:0000256" key="3">
    <source>
        <dbReference type="ARBA" id="ARBA00012030"/>
    </source>
</evidence>
<dbReference type="EC" id="3.2.2.27" evidence="3"/>
<accession>A0A0G1IL84</accession>
<evidence type="ECO:0000313" key="14">
    <source>
        <dbReference type="Proteomes" id="UP000034087"/>
    </source>
</evidence>
<evidence type="ECO:0000256" key="5">
    <source>
        <dbReference type="ARBA" id="ARBA00022485"/>
    </source>
</evidence>
<comment type="catalytic activity">
    <reaction evidence="1">
        <text>Hydrolyzes single-stranded DNA or mismatched double-stranded DNA and polynucleotides, releasing free uracil.</text>
        <dbReference type="EC" id="3.2.2.27"/>
    </reaction>
</comment>
<dbReference type="SUPFAM" id="SSF52141">
    <property type="entry name" value="Uracil-DNA glycosylase-like"/>
    <property type="match status" value="1"/>
</dbReference>
<keyword evidence="11" id="KW-0234">DNA repair</keyword>
<dbReference type="GO" id="GO:0046872">
    <property type="term" value="F:metal ion binding"/>
    <property type="evidence" value="ECO:0007669"/>
    <property type="project" value="UniProtKB-KW"/>
</dbReference>
<keyword evidence="10" id="KW-0411">Iron-sulfur</keyword>
<evidence type="ECO:0000256" key="2">
    <source>
        <dbReference type="ARBA" id="ARBA00006521"/>
    </source>
</evidence>
<dbReference type="InterPro" id="IPR043502">
    <property type="entry name" value="DNA/RNA_pol_sf"/>
</dbReference>
<comment type="similarity">
    <text evidence="2">Belongs to the uracil-DNA glycosylase (UDG) superfamily. Type 4 (UDGa) family.</text>
</comment>
<dbReference type="InterPro" id="IPR005122">
    <property type="entry name" value="Uracil-DNA_glycosylase-like"/>
</dbReference>
<dbReference type="PANTHER" id="PTHR33693">
    <property type="entry name" value="TYPE-5 URACIL-DNA GLYCOSYLASE"/>
    <property type="match status" value="1"/>
</dbReference>
<dbReference type="InterPro" id="IPR005273">
    <property type="entry name" value="Ura-DNA_glyco_family4"/>
</dbReference>
<evidence type="ECO:0000256" key="4">
    <source>
        <dbReference type="ARBA" id="ARBA00019403"/>
    </source>
</evidence>
<dbReference type="Pfam" id="PF03167">
    <property type="entry name" value="UDG"/>
    <property type="match status" value="1"/>
</dbReference>
<dbReference type="GO" id="GO:0004844">
    <property type="term" value="F:uracil DNA N-glycosylase activity"/>
    <property type="evidence" value="ECO:0007669"/>
    <property type="project" value="UniProtKB-EC"/>
</dbReference>
<keyword evidence="7" id="KW-0227">DNA damage</keyword>
<keyword evidence="5" id="KW-0004">4Fe-4S</keyword>
<name>A0A0G1IL84_9BACT</name>
<evidence type="ECO:0000256" key="11">
    <source>
        <dbReference type="ARBA" id="ARBA00023204"/>
    </source>
</evidence>
<keyword evidence="8" id="KW-0378">Hydrolase</keyword>
<evidence type="ECO:0000259" key="12">
    <source>
        <dbReference type="PROSITE" id="PS50878"/>
    </source>
</evidence>
<dbReference type="PROSITE" id="PS50878">
    <property type="entry name" value="RT_POL"/>
    <property type="match status" value="1"/>
</dbReference>
<dbReference type="InterPro" id="IPR000477">
    <property type="entry name" value="RT_dom"/>
</dbReference>
<dbReference type="SUPFAM" id="SSF56672">
    <property type="entry name" value="DNA/RNA polymerases"/>
    <property type="match status" value="1"/>
</dbReference>
<dbReference type="NCBIfam" id="TIGR00758">
    <property type="entry name" value="UDG_fam4"/>
    <property type="match status" value="1"/>
</dbReference>
<evidence type="ECO:0000256" key="9">
    <source>
        <dbReference type="ARBA" id="ARBA00023004"/>
    </source>
</evidence>
<sequence length="333" mass="38264">MNEFDQFVKHKLNVKHYFRYTDDFIILHQNENYLKVLLPEVAEFLRERLKLNLHPNKVILKKLRQGVDFLGYVVLPYHRVLRTKTKRRILKKVNAKNLQSYLGILKHCNAFEIKQKILNKMSKAEELEKLKKEMEADKSLPLLGTANLVFGEGRPDAEIIFIGEAPGFHEDKLSRPFVGQAGKLLDKLLAGIKWPRESVYITNIVKRRPPENRDPLPEEIEAYKPYLKKQIQIIDPKIIATLGRFSMNYFLPSAKISLGHGKGVIIKSKIIYPLYHPAAALRSTQVLKELENDFKKLPALLDANRGGPELLKSIENVKAEETIPKAPAQSSLF</sequence>
<dbReference type="Proteomes" id="UP000034087">
    <property type="component" value="Unassembled WGS sequence"/>
</dbReference>
<dbReference type="SMART" id="SM00986">
    <property type="entry name" value="UDG"/>
    <property type="match status" value="1"/>
</dbReference>
<evidence type="ECO:0000256" key="1">
    <source>
        <dbReference type="ARBA" id="ARBA00001400"/>
    </source>
</evidence>
<dbReference type="CDD" id="cd01646">
    <property type="entry name" value="RT_Bac_retron_I"/>
    <property type="match status" value="1"/>
</dbReference>
<comment type="caution">
    <text evidence="13">The sequence shown here is derived from an EMBL/GenBank/DDBJ whole genome shotgun (WGS) entry which is preliminary data.</text>
</comment>
<organism evidence="13 14">
    <name type="scientific">Candidatus Giovannonibacteria bacterium GW2011_GWA1_44_25</name>
    <dbReference type="NCBI Taxonomy" id="1618645"/>
    <lineage>
        <taxon>Bacteria</taxon>
        <taxon>Candidatus Giovannoniibacteriota</taxon>
    </lineage>
</organism>
<evidence type="ECO:0000256" key="7">
    <source>
        <dbReference type="ARBA" id="ARBA00022763"/>
    </source>
</evidence>
<dbReference type="GO" id="GO:0006281">
    <property type="term" value="P:DNA repair"/>
    <property type="evidence" value="ECO:0007669"/>
    <property type="project" value="UniProtKB-KW"/>
</dbReference>
<dbReference type="SMART" id="SM00987">
    <property type="entry name" value="UreE_C"/>
    <property type="match status" value="1"/>
</dbReference>
<evidence type="ECO:0000256" key="6">
    <source>
        <dbReference type="ARBA" id="ARBA00022723"/>
    </source>
</evidence>
<dbReference type="Gene3D" id="3.40.470.10">
    <property type="entry name" value="Uracil-DNA glycosylase-like domain"/>
    <property type="match status" value="1"/>
</dbReference>
<keyword evidence="9" id="KW-0408">Iron</keyword>
<dbReference type="PATRIC" id="fig|1618645.3.peg.241"/>
<keyword evidence="6" id="KW-0479">Metal-binding</keyword>
<dbReference type="InterPro" id="IPR036895">
    <property type="entry name" value="Uracil-DNA_glycosylase-like_sf"/>
</dbReference>
<proteinExistence type="inferred from homology"/>
<dbReference type="PANTHER" id="PTHR33693:SF1">
    <property type="entry name" value="TYPE-4 URACIL-DNA GLYCOSYLASE"/>
    <property type="match status" value="1"/>
</dbReference>
<dbReference type="AlphaFoldDB" id="A0A0G1IL84"/>
<reference evidence="13 14" key="1">
    <citation type="journal article" date="2015" name="Nature">
        <title>rRNA introns, odd ribosomes, and small enigmatic genomes across a large radiation of phyla.</title>
        <authorList>
            <person name="Brown C.T."/>
            <person name="Hug L.A."/>
            <person name="Thomas B.C."/>
            <person name="Sharon I."/>
            <person name="Castelle C.J."/>
            <person name="Singh A."/>
            <person name="Wilkins M.J."/>
            <person name="Williams K.H."/>
            <person name="Banfield J.F."/>
        </authorList>
    </citation>
    <scope>NUCLEOTIDE SEQUENCE [LARGE SCALE GENOMIC DNA]</scope>
</reference>
<dbReference type="EMBL" id="LCIR01000003">
    <property type="protein sequence ID" value="KKT60126.1"/>
    <property type="molecule type" value="Genomic_DNA"/>
</dbReference>
<dbReference type="InterPro" id="IPR051536">
    <property type="entry name" value="UDG_Type-4/5"/>
</dbReference>
<evidence type="ECO:0000313" key="13">
    <source>
        <dbReference type="EMBL" id="KKT60126.1"/>
    </source>
</evidence>
<feature type="domain" description="Reverse transcriptase" evidence="12">
    <location>
        <begin position="1"/>
        <end position="74"/>
    </location>
</feature>
<gene>
    <name evidence="13" type="ORF">UW53_C0003G0037</name>
</gene>